<dbReference type="AlphaFoldDB" id="A0A401NZJ6"/>
<dbReference type="GO" id="GO:0005765">
    <property type="term" value="C:lysosomal membrane"/>
    <property type="evidence" value="ECO:0007669"/>
    <property type="project" value="TreeGrafter"/>
</dbReference>
<dbReference type="Gene3D" id="1.20.120.550">
    <property type="entry name" value="Membrane associated eicosanoid/glutathione metabolism-like domain"/>
    <property type="match status" value="1"/>
</dbReference>
<sequence>MKHQSTQNDGGLTMINAELVNRTLPCTEIQRKQPDNVSLVITAETSFLTDEKVSFSEPSSPSEARIFPTQNFTTKAAEERLGTLEQAHKFASRASEVQPLLDPSPDTETIELISSDCECNAAAESSGKEVTGRATGNRNCCPCCQCCTASHLKAISSVFVALIFIPWILYGLYLFVPFDPPPCPDLTSRMTFTLRCNIIAVTPILFGVVIGSLSRLCSTVIDPLDTNVRAVLIHQRYVGNSIEQFTIYFINMVVMATYLHQEHLKIIPILAGLFAVARLIYWITAGLSSAYRGFGFGLSFFPTLAMVAYNFYCMYELGLDHDFVPAESGGPTRPPAPRLRWWGLGG</sequence>
<feature type="transmembrane region" description="Helical" evidence="5">
    <location>
        <begin position="266"/>
        <end position="284"/>
    </location>
</feature>
<organism evidence="6 7">
    <name type="scientific">Scyliorhinus torazame</name>
    <name type="common">Cloudy catshark</name>
    <name type="synonym">Catulus torazame</name>
    <dbReference type="NCBI Taxonomy" id="75743"/>
    <lineage>
        <taxon>Eukaryota</taxon>
        <taxon>Metazoa</taxon>
        <taxon>Chordata</taxon>
        <taxon>Craniata</taxon>
        <taxon>Vertebrata</taxon>
        <taxon>Chondrichthyes</taxon>
        <taxon>Elasmobranchii</taxon>
        <taxon>Galeomorphii</taxon>
        <taxon>Galeoidea</taxon>
        <taxon>Carcharhiniformes</taxon>
        <taxon>Scyliorhinidae</taxon>
        <taxon>Scyliorhinus</taxon>
    </lineage>
</organism>
<dbReference type="SUPFAM" id="SSF161084">
    <property type="entry name" value="MAPEG domain-like"/>
    <property type="match status" value="1"/>
</dbReference>
<dbReference type="InterPro" id="IPR023352">
    <property type="entry name" value="MAPEG-like_dom_sf"/>
</dbReference>
<feature type="transmembrane region" description="Helical" evidence="5">
    <location>
        <begin position="197"/>
        <end position="221"/>
    </location>
</feature>
<proteinExistence type="predicted"/>
<dbReference type="STRING" id="75743.A0A401NZJ6"/>
<dbReference type="PANTHER" id="PTHR31004:SF3">
    <property type="entry name" value="TRANSMEMBRANE PROTEIN 79"/>
    <property type="match status" value="1"/>
</dbReference>
<comment type="caution">
    <text evidence="6">The sequence shown here is derived from an EMBL/GenBank/DDBJ whole genome shotgun (WGS) entry which is preliminary data.</text>
</comment>
<accession>A0A401NZJ6</accession>
<dbReference type="GO" id="GO:0032588">
    <property type="term" value="C:trans-Golgi network membrane"/>
    <property type="evidence" value="ECO:0007669"/>
    <property type="project" value="TreeGrafter"/>
</dbReference>
<feature type="transmembrane region" description="Helical" evidence="5">
    <location>
        <begin position="290"/>
        <end position="312"/>
    </location>
</feature>
<keyword evidence="7" id="KW-1185">Reference proteome</keyword>
<evidence type="ECO:0000256" key="4">
    <source>
        <dbReference type="ARBA" id="ARBA00023136"/>
    </source>
</evidence>
<dbReference type="PANTHER" id="PTHR31004">
    <property type="entry name" value="TRANSMEMBRANE PROTEIN 79"/>
    <property type="match status" value="1"/>
</dbReference>
<evidence type="ECO:0000256" key="1">
    <source>
        <dbReference type="ARBA" id="ARBA00004370"/>
    </source>
</evidence>
<evidence type="ECO:0000256" key="3">
    <source>
        <dbReference type="ARBA" id="ARBA00022989"/>
    </source>
</evidence>
<dbReference type="Proteomes" id="UP000288216">
    <property type="component" value="Unassembled WGS sequence"/>
</dbReference>
<keyword evidence="4 5" id="KW-0472">Membrane</keyword>
<feature type="transmembrane region" description="Helical" evidence="5">
    <location>
        <begin position="241"/>
        <end position="259"/>
    </location>
</feature>
<dbReference type="InterPro" id="IPR001129">
    <property type="entry name" value="Membr-assoc_MAPEG"/>
</dbReference>
<feature type="transmembrane region" description="Helical" evidence="5">
    <location>
        <begin position="154"/>
        <end position="176"/>
    </location>
</feature>
<evidence type="ECO:0000256" key="2">
    <source>
        <dbReference type="ARBA" id="ARBA00022692"/>
    </source>
</evidence>
<dbReference type="GO" id="GO:0045055">
    <property type="term" value="P:regulated exocytosis"/>
    <property type="evidence" value="ECO:0007669"/>
    <property type="project" value="TreeGrafter"/>
</dbReference>
<keyword evidence="3 5" id="KW-1133">Transmembrane helix</keyword>
<evidence type="ECO:0000313" key="7">
    <source>
        <dbReference type="Proteomes" id="UP000288216"/>
    </source>
</evidence>
<comment type="subcellular location">
    <subcellularLocation>
        <location evidence="1">Membrane</location>
    </subcellularLocation>
</comment>
<dbReference type="Pfam" id="PF01124">
    <property type="entry name" value="MAPEG"/>
    <property type="match status" value="1"/>
</dbReference>
<name>A0A401NZJ6_SCYTO</name>
<evidence type="ECO:0000313" key="6">
    <source>
        <dbReference type="EMBL" id="GCB66296.1"/>
    </source>
</evidence>
<dbReference type="OrthoDB" id="8887147at2759"/>
<dbReference type="OMA" id="WSGETSQ"/>
<evidence type="ECO:0008006" key="8">
    <source>
        <dbReference type="Google" id="ProtNLM"/>
    </source>
</evidence>
<reference evidence="6 7" key="1">
    <citation type="journal article" date="2018" name="Nat. Ecol. Evol.">
        <title>Shark genomes provide insights into elasmobranch evolution and the origin of vertebrates.</title>
        <authorList>
            <person name="Hara Y"/>
            <person name="Yamaguchi K"/>
            <person name="Onimaru K"/>
            <person name="Kadota M"/>
            <person name="Koyanagi M"/>
            <person name="Keeley SD"/>
            <person name="Tatsumi K"/>
            <person name="Tanaka K"/>
            <person name="Motone F"/>
            <person name="Kageyama Y"/>
            <person name="Nozu R"/>
            <person name="Adachi N"/>
            <person name="Nishimura O"/>
            <person name="Nakagawa R"/>
            <person name="Tanegashima C"/>
            <person name="Kiyatake I"/>
            <person name="Matsumoto R"/>
            <person name="Murakumo K"/>
            <person name="Nishida K"/>
            <person name="Terakita A"/>
            <person name="Kuratani S"/>
            <person name="Sato K"/>
            <person name="Hyodo S Kuraku.S."/>
        </authorList>
    </citation>
    <scope>NUCLEOTIDE SEQUENCE [LARGE SCALE GENOMIC DNA]</scope>
</reference>
<keyword evidence="2 5" id="KW-0812">Transmembrane</keyword>
<protein>
    <recommendedName>
        <fullName evidence="8">Transmembrane protein 79</fullName>
    </recommendedName>
</protein>
<gene>
    <name evidence="6" type="ORF">scyTo_0007853</name>
</gene>
<dbReference type="EMBL" id="BFAA01002922">
    <property type="protein sequence ID" value="GCB66296.1"/>
    <property type="molecule type" value="Genomic_DNA"/>
</dbReference>
<evidence type="ECO:0000256" key="5">
    <source>
        <dbReference type="SAM" id="Phobius"/>
    </source>
</evidence>